<feature type="transmembrane region" description="Helical" evidence="9">
    <location>
        <begin position="54"/>
        <end position="73"/>
    </location>
</feature>
<comment type="caution">
    <text evidence="11">The sequence shown here is derived from an EMBL/GenBank/DDBJ whole genome shotgun (WGS) entry which is preliminary data.</text>
</comment>
<keyword evidence="7 9" id="KW-1133">Transmembrane helix</keyword>
<dbReference type="NCBIfam" id="TIGR00077">
    <property type="entry name" value="lspA"/>
    <property type="match status" value="1"/>
</dbReference>
<comment type="similarity">
    <text evidence="1 9 10">Belongs to the peptidase A8 family.</text>
</comment>
<keyword evidence="5 9" id="KW-0064">Aspartyl protease</keyword>
<keyword evidence="12" id="KW-1185">Reference proteome</keyword>
<comment type="caution">
    <text evidence="9">Lacks conserved residue(s) required for the propagation of feature annotation.</text>
</comment>
<comment type="subcellular location">
    <subcellularLocation>
        <location evidence="9">Cell membrane</location>
        <topology evidence="9">Multi-pass membrane protein</topology>
    </subcellularLocation>
</comment>
<dbReference type="GO" id="GO:0004190">
    <property type="term" value="F:aspartic-type endopeptidase activity"/>
    <property type="evidence" value="ECO:0007669"/>
    <property type="project" value="UniProtKB-UniRule"/>
</dbReference>
<dbReference type="InterPro" id="IPR001872">
    <property type="entry name" value="Peptidase_A8"/>
</dbReference>
<proteinExistence type="inferred from homology"/>
<feature type="active site" evidence="9">
    <location>
        <position position="122"/>
    </location>
</feature>
<evidence type="ECO:0000313" key="11">
    <source>
        <dbReference type="EMBL" id="MBB6634253.1"/>
    </source>
</evidence>
<feature type="active site" evidence="9">
    <location>
        <position position="109"/>
    </location>
</feature>
<name>A0A841SP87_9BACL</name>
<dbReference type="UniPathway" id="UPA00665"/>
<feature type="transmembrane region" description="Helical" evidence="9">
    <location>
        <begin position="119"/>
        <end position="139"/>
    </location>
</feature>
<protein>
    <recommendedName>
        <fullName evidence="9">Lipoprotein signal peptidase</fullName>
        <ecNumber evidence="9">3.4.23.36</ecNumber>
    </recommendedName>
    <alternativeName>
        <fullName evidence="9">Prolipoprotein signal peptidase</fullName>
    </alternativeName>
    <alternativeName>
        <fullName evidence="9">Signal peptidase II</fullName>
        <shortName evidence="9">SPase II</shortName>
    </alternativeName>
</protein>
<reference evidence="11 12" key="1">
    <citation type="submission" date="2020-08" db="EMBL/GenBank/DDBJ databases">
        <title>Cohnella phylogeny.</title>
        <authorList>
            <person name="Dunlap C."/>
        </authorList>
    </citation>
    <scope>NUCLEOTIDE SEQUENCE [LARGE SCALE GENOMIC DNA]</scope>
    <source>
        <strain evidence="11 12">DSM 25241</strain>
    </source>
</reference>
<dbReference type="PANTHER" id="PTHR33695:SF1">
    <property type="entry name" value="LIPOPROTEIN SIGNAL PEPTIDASE"/>
    <property type="match status" value="1"/>
</dbReference>
<evidence type="ECO:0000313" key="12">
    <source>
        <dbReference type="Proteomes" id="UP000535838"/>
    </source>
</evidence>
<sequence length="153" mass="17108">MFYFILSLVVLLDQAAKLWVRVQMKVGESIPVWDGFQLTYFRNSGAMGSSFEGYGRWFVIPAVLVVVWAIYYLNKGRLNGVLLQAGAALFVGGAIGNAIDRVIYGWVTDFLDFGRGISNFADHAITLGLVLILLQELVIHPLKKKRAEKPCFH</sequence>
<keyword evidence="6 9" id="KW-0378">Hydrolase</keyword>
<comment type="pathway">
    <text evidence="9">Protein modification; lipoprotein biosynthesis (signal peptide cleavage).</text>
</comment>
<dbReference type="PANTHER" id="PTHR33695">
    <property type="entry name" value="LIPOPROTEIN SIGNAL PEPTIDASE"/>
    <property type="match status" value="1"/>
</dbReference>
<keyword evidence="4 9" id="KW-0812">Transmembrane</keyword>
<evidence type="ECO:0000256" key="10">
    <source>
        <dbReference type="RuleBase" id="RU004181"/>
    </source>
</evidence>
<gene>
    <name evidence="9 11" type="primary">lspA</name>
    <name evidence="11" type="ORF">H7B67_09035</name>
</gene>
<accession>A0A841SP87</accession>
<dbReference type="GO" id="GO:0005886">
    <property type="term" value="C:plasma membrane"/>
    <property type="evidence" value="ECO:0007669"/>
    <property type="project" value="UniProtKB-SubCell"/>
</dbReference>
<dbReference type="RefSeq" id="WP_185119480.1">
    <property type="nucleotide sequence ID" value="NZ_JACJVQ010000006.1"/>
</dbReference>
<organism evidence="11 12">
    <name type="scientific">Cohnella thailandensis</name>
    <dbReference type="NCBI Taxonomy" id="557557"/>
    <lineage>
        <taxon>Bacteria</taxon>
        <taxon>Bacillati</taxon>
        <taxon>Bacillota</taxon>
        <taxon>Bacilli</taxon>
        <taxon>Bacillales</taxon>
        <taxon>Paenibacillaceae</taxon>
        <taxon>Cohnella</taxon>
    </lineage>
</organism>
<dbReference type="EMBL" id="JACJVQ010000006">
    <property type="protein sequence ID" value="MBB6634253.1"/>
    <property type="molecule type" value="Genomic_DNA"/>
</dbReference>
<dbReference type="GO" id="GO:0006508">
    <property type="term" value="P:proteolysis"/>
    <property type="evidence" value="ECO:0007669"/>
    <property type="project" value="UniProtKB-KW"/>
</dbReference>
<feature type="transmembrane region" description="Helical" evidence="9">
    <location>
        <begin position="80"/>
        <end position="99"/>
    </location>
</feature>
<keyword evidence="3 9" id="KW-0645">Protease</keyword>
<dbReference type="AlphaFoldDB" id="A0A841SP87"/>
<dbReference type="PRINTS" id="PR00781">
    <property type="entry name" value="LIPOSIGPTASE"/>
</dbReference>
<evidence type="ECO:0000256" key="8">
    <source>
        <dbReference type="ARBA" id="ARBA00023136"/>
    </source>
</evidence>
<keyword evidence="8 9" id="KW-0472">Membrane</keyword>
<evidence type="ECO:0000256" key="9">
    <source>
        <dbReference type="HAMAP-Rule" id="MF_00161"/>
    </source>
</evidence>
<evidence type="ECO:0000256" key="2">
    <source>
        <dbReference type="ARBA" id="ARBA00022475"/>
    </source>
</evidence>
<keyword evidence="2 9" id="KW-1003">Cell membrane</keyword>
<evidence type="ECO:0000256" key="3">
    <source>
        <dbReference type="ARBA" id="ARBA00022670"/>
    </source>
</evidence>
<dbReference type="Pfam" id="PF01252">
    <property type="entry name" value="Peptidase_A8"/>
    <property type="match status" value="1"/>
</dbReference>
<evidence type="ECO:0000256" key="5">
    <source>
        <dbReference type="ARBA" id="ARBA00022750"/>
    </source>
</evidence>
<evidence type="ECO:0000256" key="7">
    <source>
        <dbReference type="ARBA" id="ARBA00022989"/>
    </source>
</evidence>
<dbReference type="EC" id="3.4.23.36" evidence="9"/>
<comment type="function">
    <text evidence="9">This protein specifically catalyzes the removal of signal peptides from prolipoproteins.</text>
</comment>
<evidence type="ECO:0000256" key="6">
    <source>
        <dbReference type="ARBA" id="ARBA00022801"/>
    </source>
</evidence>
<comment type="catalytic activity">
    <reaction evidence="9">
        <text>Release of signal peptides from bacterial membrane prolipoproteins. Hydrolyzes -Xaa-Yaa-Zaa-|-(S,diacylglyceryl)Cys-, in which Xaa is hydrophobic (preferably Leu), and Yaa (Ala or Ser) and Zaa (Gly or Ala) have small, neutral side chains.</text>
        <dbReference type="EC" id="3.4.23.36"/>
    </reaction>
</comment>
<evidence type="ECO:0000256" key="4">
    <source>
        <dbReference type="ARBA" id="ARBA00022692"/>
    </source>
</evidence>
<dbReference type="HAMAP" id="MF_00161">
    <property type="entry name" value="LspA"/>
    <property type="match status" value="1"/>
</dbReference>
<dbReference type="Proteomes" id="UP000535838">
    <property type="component" value="Unassembled WGS sequence"/>
</dbReference>
<evidence type="ECO:0000256" key="1">
    <source>
        <dbReference type="ARBA" id="ARBA00006139"/>
    </source>
</evidence>